<dbReference type="RefSeq" id="WP_377058994.1">
    <property type="nucleotide sequence ID" value="NZ_JBHLUU010000124.1"/>
</dbReference>
<dbReference type="EMBL" id="JBHLUU010000124">
    <property type="protein sequence ID" value="MFC0477772.1"/>
    <property type="molecule type" value="Genomic_DNA"/>
</dbReference>
<organism evidence="1 2">
    <name type="scientific">Robertmurraya beringensis</name>
    <dbReference type="NCBI Taxonomy" id="641660"/>
    <lineage>
        <taxon>Bacteria</taxon>
        <taxon>Bacillati</taxon>
        <taxon>Bacillota</taxon>
        <taxon>Bacilli</taxon>
        <taxon>Bacillales</taxon>
        <taxon>Bacillaceae</taxon>
        <taxon>Robertmurraya</taxon>
    </lineage>
</organism>
<dbReference type="Proteomes" id="UP001589738">
    <property type="component" value="Unassembled WGS sequence"/>
</dbReference>
<protein>
    <recommendedName>
        <fullName evidence="3">Lipoprotein</fullName>
    </recommendedName>
</protein>
<proteinExistence type="predicted"/>
<reference evidence="1 2" key="1">
    <citation type="submission" date="2024-09" db="EMBL/GenBank/DDBJ databases">
        <authorList>
            <person name="Sun Q."/>
            <person name="Mori K."/>
        </authorList>
    </citation>
    <scope>NUCLEOTIDE SEQUENCE [LARGE SCALE GENOMIC DNA]</scope>
    <source>
        <strain evidence="1 2">CGMCC 1.9126</strain>
    </source>
</reference>
<gene>
    <name evidence="1" type="ORF">ACFFHF_21520</name>
</gene>
<keyword evidence="2" id="KW-1185">Reference proteome</keyword>
<dbReference type="PROSITE" id="PS51257">
    <property type="entry name" value="PROKAR_LIPOPROTEIN"/>
    <property type="match status" value="1"/>
</dbReference>
<accession>A0ABV6KWS6</accession>
<evidence type="ECO:0000313" key="2">
    <source>
        <dbReference type="Proteomes" id="UP001589738"/>
    </source>
</evidence>
<comment type="caution">
    <text evidence="1">The sequence shown here is derived from an EMBL/GenBank/DDBJ whole genome shotgun (WGS) entry which is preliminary data.</text>
</comment>
<sequence length="176" mass="20187">MRDWRGLLLIGIAILLTSCRAATIEVAVPFEVKETIVEEKLTDGAIIMYTTTQENGGEEFDALSIAYLEGDEEKGWTNEGSNHWEYKGNAPLTVYYRDIYDYSSQGEILSRFQLTYGQVESADIVSIEGSETGNQYVNLKIIDIEGKRYFFEMKKYPYIRALNKEKNVIAEEKPRR</sequence>
<name>A0ABV6KWS6_9BACI</name>
<evidence type="ECO:0008006" key="3">
    <source>
        <dbReference type="Google" id="ProtNLM"/>
    </source>
</evidence>
<evidence type="ECO:0000313" key="1">
    <source>
        <dbReference type="EMBL" id="MFC0477772.1"/>
    </source>
</evidence>